<reference evidence="5" key="2">
    <citation type="submission" date="2020-04" db="EMBL/GenBank/DDBJ databases">
        <authorList>
            <consortium name="NCBI Genome Project"/>
        </authorList>
    </citation>
    <scope>NUCLEOTIDE SEQUENCE</scope>
    <source>
        <strain evidence="5">CBS 781.70</strain>
    </source>
</reference>
<reference evidence="5" key="3">
    <citation type="submission" date="2025-04" db="UniProtKB">
        <authorList>
            <consortium name="RefSeq"/>
        </authorList>
    </citation>
    <scope>IDENTIFICATION</scope>
    <source>
        <strain evidence="5">CBS 781.70</strain>
    </source>
</reference>
<dbReference type="Proteomes" id="UP000504638">
    <property type="component" value="Unplaced"/>
</dbReference>
<evidence type="ECO:0000313" key="4">
    <source>
        <dbReference type="Proteomes" id="UP000504638"/>
    </source>
</evidence>
<name>A0A6G1G0S6_9PEZI</name>
<reference evidence="3 5" key="1">
    <citation type="submission" date="2020-01" db="EMBL/GenBank/DDBJ databases">
        <authorList>
            <consortium name="DOE Joint Genome Institute"/>
            <person name="Haridas S."/>
            <person name="Albert R."/>
            <person name="Binder M."/>
            <person name="Bloem J."/>
            <person name="Labutti K."/>
            <person name="Salamov A."/>
            <person name="Andreopoulos B."/>
            <person name="Baker S.E."/>
            <person name="Barry K."/>
            <person name="Bills G."/>
            <person name="Bluhm B.H."/>
            <person name="Cannon C."/>
            <person name="Castanera R."/>
            <person name="Culley D.E."/>
            <person name="Daum C."/>
            <person name="Ezra D."/>
            <person name="Gonzalez J.B."/>
            <person name="Henrissat B."/>
            <person name="Kuo A."/>
            <person name="Liang C."/>
            <person name="Lipzen A."/>
            <person name="Lutzoni F."/>
            <person name="Magnuson J."/>
            <person name="Mondo S."/>
            <person name="Nolan M."/>
            <person name="Ohm R."/>
            <person name="Pangilinan J."/>
            <person name="Park H.-J."/>
            <person name="Ramirez L."/>
            <person name="Alfaro M."/>
            <person name="Sun H."/>
            <person name="Tritt A."/>
            <person name="Yoshinaga Y."/>
            <person name="Zwiers L.-H."/>
            <person name="Turgeon B.G."/>
            <person name="Goodwin S.B."/>
            <person name="Spatafora J.W."/>
            <person name="Crous P.W."/>
            <person name="Grigoriev I.V."/>
        </authorList>
    </citation>
    <scope>NUCLEOTIDE SEQUENCE</scope>
    <source>
        <strain evidence="3 5">CBS 781.70</strain>
    </source>
</reference>
<organism evidence="3">
    <name type="scientific">Eremomyces bilateralis CBS 781.70</name>
    <dbReference type="NCBI Taxonomy" id="1392243"/>
    <lineage>
        <taxon>Eukaryota</taxon>
        <taxon>Fungi</taxon>
        <taxon>Dikarya</taxon>
        <taxon>Ascomycota</taxon>
        <taxon>Pezizomycotina</taxon>
        <taxon>Dothideomycetes</taxon>
        <taxon>Dothideomycetes incertae sedis</taxon>
        <taxon>Eremomycetales</taxon>
        <taxon>Eremomycetaceae</taxon>
        <taxon>Eremomyces</taxon>
    </lineage>
</organism>
<accession>A0A6G1G0S6</accession>
<protein>
    <submittedName>
        <fullName evidence="3 5">Uncharacterized protein</fullName>
    </submittedName>
</protein>
<gene>
    <name evidence="3 5" type="ORF">P152DRAFT_53787</name>
</gene>
<dbReference type="GeneID" id="54423630"/>
<sequence length="203" mass="21962">MSILPSFSISLSLFTYIQLPAGAARYTIAELKAKQRSPAEVFAQFKEARSAIWAQSRNRQAAEFLDVFVRQNEMDLRRVDCYEVIMPIYLHADHKAHYFSNSSGLPGTAQGLADAWMYAIDHIAPAMDSAGSGAGRSDDQSSGEFEDAGGSNIVANASTNIAKSAMTSPGHGKKSTDMSSSAFEGNQEKLMALCLWLASFHPG</sequence>
<proteinExistence type="predicted"/>
<feature type="signal peptide" evidence="2">
    <location>
        <begin position="1"/>
        <end position="23"/>
    </location>
</feature>
<dbReference type="RefSeq" id="XP_033533040.1">
    <property type="nucleotide sequence ID" value="XM_033683060.1"/>
</dbReference>
<dbReference type="OrthoDB" id="423221at2759"/>
<keyword evidence="4" id="KW-1185">Reference proteome</keyword>
<evidence type="ECO:0000256" key="2">
    <source>
        <dbReference type="SAM" id="SignalP"/>
    </source>
</evidence>
<keyword evidence="2" id="KW-0732">Signal</keyword>
<feature type="region of interest" description="Disordered" evidence="1">
    <location>
        <begin position="130"/>
        <end position="149"/>
    </location>
</feature>
<dbReference type="EMBL" id="ML975161">
    <property type="protein sequence ID" value="KAF1811409.1"/>
    <property type="molecule type" value="Genomic_DNA"/>
</dbReference>
<feature type="chain" id="PRO_5044631739" evidence="2">
    <location>
        <begin position="24"/>
        <end position="203"/>
    </location>
</feature>
<dbReference type="AlphaFoldDB" id="A0A6G1G0S6"/>
<evidence type="ECO:0000313" key="3">
    <source>
        <dbReference type="EMBL" id="KAF1811409.1"/>
    </source>
</evidence>
<evidence type="ECO:0000313" key="5">
    <source>
        <dbReference type="RefSeq" id="XP_033533040.1"/>
    </source>
</evidence>
<evidence type="ECO:0000256" key="1">
    <source>
        <dbReference type="SAM" id="MobiDB-lite"/>
    </source>
</evidence>